<keyword evidence="1" id="KW-0175">Coiled coil</keyword>
<dbReference type="Proteomes" id="UP000012179">
    <property type="component" value="Chromosome"/>
</dbReference>
<evidence type="ECO:0008006" key="5">
    <source>
        <dbReference type="Google" id="ProtNLM"/>
    </source>
</evidence>
<evidence type="ECO:0000313" key="3">
    <source>
        <dbReference type="EMBL" id="ARO88827.1"/>
    </source>
</evidence>
<dbReference type="RefSeq" id="WP_004180125.1">
    <property type="nucleotide sequence ID" value="NZ_CP021106.3"/>
</dbReference>
<name>A0A1W6SSP6_9PROT</name>
<keyword evidence="4" id="KW-1185">Reference proteome</keyword>
<evidence type="ECO:0000256" key="1">
    <source>
        <dbReference type="SAM" id="Coils"/>
    </source>
</evidence>
<evidence type="ECO:0000256" key="2">
    <source>
        <dbReference type="SAM" id="MobiDB-lite"/>
    </source>
</evidence>
<feature type="compositionally biased region" description="Basic and acidic residues" evidence="2">
    <location>
        <begin position="184"/>
        <end position="194"/>
    </location>
</feature>
<dbReference type="AlphaFoldDB" id="A0A1W6SSP6"/>
<reference evidence="3 4" key="1">
    <citation type="journal article" date="2015" name="Int. J. Syst. Evol. Microbiol.">
        <title>Nitrosospira lacus sp. nov., a psychrotolerant, ammonia-oxidizing bacterium from sandy lake sediment.</title>
        <authorList>
            <person name="Urakawa H."/>
            <person name="Garcia J.C."/>
            <person name="Nielsen J.L."/>
            <person name="Le V.Q."/>
            <person name="Kozlowski J.A."/>
            <person name="Stein L.Y."/>
            <person name="Lim C.K."/>
            <person name="Pommerening-Roser A."/>
            <person name="Martens-Habbena W."/>
            <person name="Stahl D.A."/>
            <person name="Klotz M.G."/>
        </authorList>
    </citation>
    <scope>NUCLEOTIDE SEQUENCE [LARGE SCALE GENOMIC DNA]</scope>
    <source>
        <strain evidence="3 4">APG3</strain>
    </source>
</reference>
<dbReference type="CDD" id="cd16387">
    <property type="entry name" value="ParB_N_Srx"/>
    <property type="match status" value="1"/>
</dbReference>
<dbReference type="EMBL" id="CP021106">
    <property type="protein sequence ID" value="ARO88827.1"/>
    <property type="molecule type" value="Genomic_DNA"/>
</dbReference>
<dbReference type="KEGG" id="nlc:EBAPG3_014195"/>
<protein>
    <recommendedName>
        <fullName evidence="5">ParB/Sulfiredoxin domain-containing protein</fullName>
    </recommendedName>
</protein>
<dbReference type="InterPro" id="IPR036086">
    <property type="entry name" value="ParB/Sulfiredoxin_sf"/>
</dbReference>
<accession>A0A1W6SSP6</accession>
<dbReference type="SUPFAM" id="SSF110849">
    <property type="entry name" value="ParB/Sulfiredoxin"/>
    <property type="match status" value="1"/>
</dbReference>
<sequence>MKIKINQIELNELTQSRVEINSEIVSDYEEAYHQGVRLPDIKVYFDGDKHWLADGYHRYHAASKIGLLEIDADMVQGTRRDAILYSVRANSEHGLRRTHADKRKAVQTLLTDTEWSTWSNNEIAKRCAVSHTLVNELRRTLEAASSIETITNNESGEGKRKFLTSTGKTAEMKTANIGSKLKPAHSEEPPKDSDASAEPTIASGQISSIPEGMMLVSKEEYDEMILTYQEVLDENTSMQKLFDSIDGLPTAMAEIKRLNEYVKTLERRINGLLNEKNEVIRLVKWWQRKCGALEKKVKDLEVQVKNYQKDIVQF</sequence>
<proteinExistence type="predicted"/>
<dbReference type="eggNOG" id="COG1475">
    <property type="taxonomic scope" value="Bacteria"/>
</dbReference>
<gene>
    <name evidence="3" type="ORF">EBAPG3_014195</name>
</gene>
<feature type="coiled-coil region" evidence="1">
    <location>
        <begin position="248"/>
        <end position="310"/>
    </location>
</feature>
<evidence type="ECO:0000313" key="4">
    <source>
        <dbReference type="Proteomes" id="UP000012179"/>
    </source>
</evidence>
<dbReference type="OrthoDB" id="189843at2"/>
<organism evidence="3 4">
    <name type="scientific">Nitrosospira lacus</name>
    <dbReference type="NCBI Taxonomy" id="1288494"/>
    <lineage>
        <taxon>Bacteria</taxon>
        <taxon>Pseudomonadati</taxon>
        <taxon>Pseudomonadota</taxon>
        <taxon>Betaproteobacteria</taxon>
        <taxon>Nitrosomonadales</taxon>
        <taxon>Nitrosomonadaceae</taxon>
        <taxon>Nitrosospira</taxon>
    </lineage>
</organism>
<feature type="region of interest" description="Disordered" evidence="2">
    <location>
        <begin position="173"/>
        <end position="204"/>
    </location>
</feature>